<dbReference type="SUPFAM" id="SSF56219">
    <property type="entry name" value="DNase I-like"/>
    <property type="match status" value="1"/>
</dbReference>
<dbReference type="EMBL" id="KQ980957">
    <property type="protein sequence ID" value="KYN11078.1"/>
    <property type="molecule type" value="Genomic_DNA"/>
</dbReference>
<dbReference type="InterPro" id="IPR036691">
    <property type="entry name" value="Endo/exonu/phosph_ase_sf"/>
</dbReference>
<organism evidence="1 2">
    <name type="scientific">Trachymyrmex cornetzi</name>
    <dbReference type="NCBI Taxonomy" id="471704"/>
    <lineage>
        <taxon>Eukaryota</taxon>
        <taxon>Metazoa</taxon>
        <taxon>Ecdysozoa</taxon>
        <taxon>Arthropoda</taxon>
        <taxon>Hexapoda</taxon>
        <taxon>Insecta</taxon>
        <taxon>Pterygota</taxon>
        <taxon>Neoptera</taxon>
        <taxon>Endopterygota</taxon>
        <taxon>Hymenoptera</taxon>
        <taxon>Apocrita</taxon>
        <taxon>Aculeata</taxon>
        <taxon>Formicoidea</taxon>
        <taxon>Formicidae</taxon>
        <taxon>Myrmicinae</taxon>
        <taxon>Trachymyrmex</taxon>
    </lineage>
</organism>
<evidence type="ECO:0000313" key="1">
    <source>
        <dbReference type="EMBL" id="KYN11078.1"/>
    </source>
</evidence>
<dbReference type="AlphaFoldDB" id="A0A151IUK4"/>
<sequence length="185" mass="21692">TYTGGRRESVIDYVLVDEEAREQIESMEIGDAIESDHHPLIVTWTGGKEKGKNKLIWAMVSYGVEIWGWKEREVVESLQERYLRWVLGVERRTPGYLVREELQREKLRAKAGKRAWAFEERIRKGGREEREQYFVERGVEVDRGLMGGGEGEINFEEIQERDREMQRVETWEKIGSRDIISGMDG</sequence>
<name>A0A151IUK4_9HYME</name>
<gene>
    <name evidence="1" type="ORF">ALC57_16779</name>
</gene>
<feature type="non-terminal residue" evidence="1">
    <location>
        <position position="1"/>
    </location>
</feature>
<evidence type="ECO:0008006" key="3">
    <source>
        <dbReference type="Google" id="ProtNLM"/>
    </source>
</evidence>
<accession>A0A151IUK4</accession>
<reference evidence="1 2" key="1">
    <citation type="submission" date="2015-09" db="EMBL/GenBank/DDBJ databases">
        <title>Trachymyrmex cornetzi WGS genome.</title>
        <authorList>
            <person name="Nygaard S."/>
            <person name="Hu H."/>
            <person name="Boomsma J."/>
            <person name="Zhang G."/>
        </authorList>
    </citation>
    <scope>NUCLEOTIDE SEQUENCE [LARGE SCALE GENOMIC DNA]</scope>
    <source>
        <strain evidence="1">Tcor2-1</strain>
        <tissue evidence="1">Whole body</tissue>
    </source>
</reference>
<dbReference type="Proteomes" id="UP000078492">
    <property type="component" value="Unassembled WGS sequence"/>
</dbReference>
<protein>
    <recommendedName>
        <fullName evidence="3">Endonuclease/exonuclease/phosphatase domain-containing protein</fullName>
    </recommendedName>
</protein>
<proteinExistence type="predicted"/>
<keyword evidence="2" id="KW-1185">Reference proteome</keyword>
<dbReference type="Gene3D" id="3.60.10.10">
    <property type="entry name" value="Endonuclease/exonuclease/phosphatase"/>
    <property type="match status" value="1"/>
</dbReference>
<evidence type="ECO:0000313" key="2">
    <source>
        <dbReference type="Proteomes" id="UP000078492"/>
    </source>
</evidence>